<keyword evidence="2" id="KW-0489">Methyltransferase</keyword>
<dbReference type="AlphaFoldDB" id="A0A365HA69"/>
<dbReference type="GO" id="GO:0032259">
    <property type="term" value="P:methylation"/>
    <property type="evidence" value="ECO:0007669"/>
    <property type="project" value="UniProtKB-KW"/>
</dbReference>
<sequence>MSAMDDEPVRLLGDAALERSAVVANRAMNRERRLAGYGRELGIDVLGEIRERLARRDRVCWVDLCCGEGRALTEVALRLADEGLDARADLVGVDLVGHFAPAPPAVRLVTASVTAWEPGRPVDLVTCVHGLHYVGDKLGALARIASWLAPDGLAVASFDPGSVRLAGGAPAGRRLTAALRAAGLEYVSRRRRVVCRGRRDLDPPYRYLGADDRAGPNYTGQPAVDSYYEPRR</sequence>
<dbReference type="Gene3D" id="3.40.50.150">
    <property type="entry name" value="Vaccinia Virus protein VP39"/>
    <property type="match status" value="1"/>
</dbReference>
<proteinExistence type="predicted"/>
<evidence type="ECO:0000313" key="3">
    <source>
        <dbReference type="Proteomes" id="UP000251891"/>
    </source>
</evidence>
<dbReference type="OrthoDB" id="517270at2"/>
<dbReference type="Proteomes" id="UP000251891">
    <property type="component" value="Unassembled WGS sequence"/>
</dbReference>
<accession>A0A365HA69</accession>
<evidence type="ECO:0000256" key="1">
    <source>
        <dbReference type="SAM" id="MobiDB-lite"/>
    </source>
</evidence>
<gene>
    <name evidence="2" type="ORF">DPM19_09155</name>
</gene>
<keyword evidence="3" id="KW-1185">Reference proteome</keyword>
<dbReference type="GO" id="GO:0008168">
    <property type="term" value="F:methyltransferase activity"/>
    <property type="evidence" value="ECO:0007669"/>
    <property type="project" value="UniProtKB-KW"/>
</dbReference>
<keyword evidence="2" id="KW-0808">Transferase</keyword>
<protein>
    <submittedName>
        <fullName evidence="2">SAM-dependent methyltransferase</fullName>
    </submittedName>
</protein>
<evidence type="ECO:0000313" key="2">
    <source>
        <dbReference type="EMBL" id="RAY15912.1"/>
    </source>
</evidence>
<dbReference type="InterPro" id="IPR029063">
    <property type="entry name" value="SAM-dependent_MTases_sf"/>
</dbReference>
<comment type="caution">
    <text evidence="2">The sequence shown here is derived from an EMBL/GenBank/DDBJ whole genome shotgun (WGS) entry which is preliminary data.</text>
</comment>
<dbReference type="SUPFAM" id="SSF53335">
    <property type="entry name" value="S-adenosyl-L-methionine-dependent methyltransferases"/>
    <property type="match status" value="1"/>
</dbReference>
<dbReference type="EMBL" id="QLYX01000003">
    <property type="protein sequence ID" value="RAY15912.1"/>
    <property type="molecule type" value="Genomic_DNA"/>
</dbReference>
<dbReference type="CDD" id="cd02440">
    <property type="entry name" value="AdoMet_MTases"/>
    <property type="match status" value="1"/>
</dbReference>
<dbReference type="Pfam" id="PF13489">
    <property type="entry name" value="Methyltransf_23"/>
    <property type="match status" value="1"/>
</dbReference>
<reference evidence="2 3" key="1">
    <citation type="submission" date="2018-06" db="EMBL/GenBank/DDBJ databases">
        <title>Actinomadura craniellae sp. nov. isolated from marine sponge Craniella sp.</title>
        <authorList>
            <person name="Li L."/>
            <person name="Xu Q.H."/>
            <person name="Lin H.W."/>
            <person name="Lu Y.H."/>
        </authorList>
    </citation>
    <scope>NUCLEOTIDE SEQUENCE [LARGE SCALE GENOMIC DNA]</scope>
    <source>
        <strain evidence="2 3">LHW63021</strain>
    </source>
</reference>
<feature type="region of interest" description="Disordered" evidence="1">
    <location>
        <begin position="211"/>
        <end position="232"/>
    </location>
</feature>
<name>A0A365HA69_9ACTN</name>
<organism evidence="2 3">
    <name type="scientific">Actinomadura craniellae</name>
    <dbReference type="NCBI Taxonomy" id="2231787"/>
    <lineage>
        <taxon>Bacteria</taxon>
        <taxon>Bacillati</taxon>
        <taxon>Actinomycetota</taxon>
        <taxon>Actinomycetes</taxon>
        <taxon>Streptosporangiales</taxon>
        <taxon>Thermomonosporaceae</taxon>
        <taxon>Actinomadura</taxon>
    </lineage>
</organism>